<dbReference type="AlphaFoldDB" id="A0A1X7V3U8"/>
<feature type="compositionally biased region" description="Acidic residues" evidence="1">
    <location>
        <begin position="55"/>
        <end position="68"/>
    </location>
</feature>
<evidence type="ECO:0000256" key="1">
    <source>
        <dbReference type="SAM" id="MobiDB-lite"/>
    </source>
</evidence>
<accession>A0A1X7V3U8</accession>
<protein>
    <submittedName>
        <fullName evidence="2">Uncharacterized protein</fullName>
    </submittedName>
</protein>
<sequence length="91" mass="10301">MKKDYLEALRQKRTAQDEGHVTELPPKKRGITGALVENDNLEDDPIESIHSDKELDNEDDTQDDEPETVVLDDDDGIEIVVEDEEAEIVIL</sequence>
<reference evidence="2" key="1">
    <citation type="submission" date="2017-05" db="UniProtKB">
        <authorList>
            <consortium name="EnsemblMetazoa"/>
        </authorList>
    </citation>
    <scope>IDENTIFICATION</scope>
</reference>
<dbReference type="EnsemblMetazoa" id="Aqu2.1.34678_001">
    <property type="protein sequence ID" value="Aqu2.1.34678_001"/>
    <property type="gene ID" value="Aqu2.1.34678"/>
</dbReference>
<feature type="compositionally biased region" description="Basic and acidic residues" evidence="1">
    <location>
        <begin position="10"/>
        <end position="21"/>
    </location>
</feature>
<organism evidence="2">
    <name type="scientific">Amphimedon queenslandica</name>
    <name type="common">Sponge</name>
    <dbReference type="NCBI Taxonomy" id="400682"/>
    <lineage>
        <taxon>Eukaryota</taxon>
        <taxon>Metazoa</taxon>
        <taxon>Porifera</taxon>
        <taxon>Demospongiae</taxon>
        <taxon>Heteroscleromorpha</taxon>
        <taxon>Haplosclerida</taxon>
        <taxon>Niphatidae</taxon>
        <taxon>Amphimedon</taxon>
    </lineage>
</organism>
<proteinExistence type="predicted"/>
<evidence type="ECO:0000313" key="2">
    <source>
        <dbReference type="EnsemblMetazoa" id="Aqu2.1.34678_001"/>
    </source>
</evidence>
<dbReference type="InParanoid" id="A0A1X7V3U8"/>
<name>A0A1X7V3U8_AMPQE</name>
<feature type="region of interest" description="Disordered" evidence="1">
    <location>
        <begin position="10"/>
        <end position="68"/>
    </location>
</feature>